<dbReference type="GO" id="GO:0000049">
    <property type="term" value="F:tRNA binding"/>
    <property type="evidence" value="ECO:0007669"/>
    <property type="project" value="InterPro"/>
</dbReference>
<evidence type="ECO:0000259" key="19">
    <source>
        <dbReference type="Pfam" id="PF19269"/>
    </source>
</evidence>
<feature type="domain" description="Aminoacyl-tRNA synthetase class I anticodon-binding" evidence="19">
    <location>
        <begin position="443"/>
        <end position="532"/>
    </location>
</feature>
<comment type="catalytic activity">
    <reaction evidence="16">
        <text>tRNA(Gln) + L-glutamate + ATP = L-glutamyl-tRNA(Gln) + AMP + diphosphate</text>
        <dbReference type="Rhea" id="RHEA:64612"/>
        <dbReference type="Rhea" id="RHEA-COMP:9662"/>
        <dbReference type="Rhea" id="RHEA-COMP:9684"/>
        <dbReference type="ChEBI" id="CHEBI:29985"/>
        <dbReference type="ChEBI" id="CHEBI:30616"/>
        <dbReference type="ChEBI" id="CHEBI:33019"/>
        <dbReference type="ChEBI" id="CHEBI:78442"/>
        <dbReference type="ChEBI" id="CHEBI:78520"/>
        <dbReference type="ChEBI" id="CHEBI:456215"/>
    </reaction>
    <physiologicalReaction direction="left-to-right" evidence="16">
        <dbReference type="Rhea" id="RHEA:64613"/>
    </physiologicalReaction>
</comment>
<evidence type="ECO:0000256" key="14">
    <source>
        <dbReference type="ARBA" id="ARBA00047366"/>
    </source>
</evidence>
<keyword evidence="8 17" id="KW-0030">Aminoacyl-tRNA synthetase</keyword>
<dbReference type="EC" id="6.1.1.24" evidence="10"/>
<keyword evidence="21" id="KW-1185">Reference proteome</keyword>
<dbReference type="SUPFAM" id="SSF48163">
    <property type="entry name" value="An anticodon-binding domain of class I aminoacyl-tRNA synthetases"/>
    <property type="match status" value="1"/>
</dbReference>
<sequence length="547" mass="63449">MLTYSITKRLCLSSGISSRHLRRLIHKEVRVRFAPSPTGFLHIGGLRTALYNYLFARANNGKFIVRIEDTDQTRVVDGATSSILSTLEWAGLHPQESPEKGGEFGPYIQSERIKSYQAIANKLVDSGAAYRCFCSQRRLAILKKDQIKRKETGRYDNRCRELTDAEINSNLDQKVPYVIRLRLKDEFHQIEDALFGKVSHNAHFEGDPVILKSDGFPTYHLANVVDDHMMQISHVIRGKEWLTSTTKHVQIYEALGWEVPTFMHLPLLINKDGSKLSKRQGDVYVEESRAKGYSPCALLNFMAYYGSGFPNINFPVCASNHYELLNILEQSFNPYRLVLSDAIVDFSKLDDFSTLLTKHKFESSDKKVMQGVRKELYQLLEQKFEKELIFNQEEFTATEIDKYLNGILCSRKGHIVKLNDLIKEEYDYLWCRPQPLISEEDTMFHEFLYDFIRYGLIHVLSRFLNTVTWEPLDVETIASYLNNHGREKGLHYPKVMKFLRKLLSGREQGPKIVDLLLMLNKRESLLRLDIALSNIEREIEVEYLRKK</sequence>
<dbReference type="NCBIfam" id="TIGR00464">
    <property type="entry name" value="gltX_bact"/>
    <property type="match status" value="1"/>
</dbReference>
<dbReference type="STRING" id="7719.ENSCINP00000005341"/>
<organism evidence="20 21">
    <name type="scientific">Ciona intestinalis</name>
    <name type="common">Transparent sea squirt</name>
    <name type="synonym">Ascidia intestinalis</name>
    <dbReference type="NCBI Taxonomy" id="7719"/>
    <lineage>
        <taxon>Eukaryota</taxon>
        <taxon>Metazoa</taxon>
        <taxon>Chordata</taxon>
        <taxon>Tunicata</taxon>
        <taxon>Ascidiacea</taxon>
        <taxon>Phlebobranchia</taxon>
        <taxon>Cionidae</taxon>
        <taxon>Ciona</taxon>
    </lineage>
</organism>
<evidence type="ECO:0000256" key="13">
    <source>
        <dbReference type="ARBA" id="ARBA00044313"/>
    </source>
</evidence>
<evidence type="ECO:0000256" key="5">
    <source>
        <dbReference type="ARBA" id="ARBA00022741"/>
    </source>
</evidence>
<dbReference type="InterPro" id="IPR004527">
    <property type="entry name" value="Glu-tRNA-ligase_bac/mito"/>
</dbReference>
<dbReference type="GO" id="GO:0005524">
    <property type="term" value="F:ATP binding"/>
    <property type="evidence" value="ECO:0007669"/>
    <property type="project" value="UniProtKB-KW"/>
</dbReference>
<keyword evidence="5 17" id="KW-0547">Nucleotide-binding</keyword>
<dbReference type="InterPro" id="IPR000924">
    <property type="entry name" value="Glu/Gln-tRNA-synth"/>
</dbReference>
<accession>F7B2R9</accession>
<dbReference type="GeneTree" id="ENSGT00390000009759"/>
<evidence type="ECO:0000259" key="18">
    <source>
        <dbReference type="Pfam" id="PF00749"/>
    </source>
</evidence>
<evidence type="ECO:0000256" key="11">
    <source>
        <dbReference type="ARBA" id="ARBA00044142"/>
    </source>
</evidence>
<dbReference type="PRINTS" id="PR00987">
    <property type="entry name" value="TRNASYNTHGLU"/>
</dbReference>
<dbReference type="SUPFAM" id="SSF52374">
    <property type="entry name" value="Nucleotidylyl transferase"/>
    <property type="match status" value="1"/>
</dbReference>
<evidence type="ECO:0000256" key="3">
    <source>
        <dbReference type="ARBA" id="ARBA00012835"/>
    </source>
</evidence>
<dbReference type="InterPro" id="IPR014729">
    <property type="entry name" value="Rossmann-like_a/b/a_fold"/>
</dbReference>
<dbReference type="HAMAP" id="MF_00022">
    <property type="entry name" value="Glu_tRNA_synth_type1"/>
    <property type="match status" value="1"/>
</dbReference>
<dbReference type="InterPro" id="IPR020751">
    <property type="entry name" value="aa-tRNA-synth_I_codon-bd_sub2"/>
</dbReference>
<reference evidence="20" key="4">
    <citation type="submission" date="2025-09" db="UniProtKB">
        <authorList>
            <consortium name="Ensembl"/>
        </authorList>
    </citation>
    <scope>IDENTIFICATION</scope>
</reference>
<dbReference type="InterPro" id="IPR045462">
    <property type="entry name" value="aa-tRNA-synth_I_cd-bd"/>
</dbReference>
<evidence type="ECO:0000256" key="16">
    <source>
        <dbReference type="ARBA" id="ARBA00047689"/>
    </source>
</evidence>
<dbReference type="GO" id="GO:0006424">
    <property type="term" value="P:glutamyl-tRNA aminoacylation"/>
    <property type="evidence" value="ECO:0000318"/>
    <property type="project" value="GO_Central"/>
</dbReference>
<dbReference type="Pfam" id="PF19269">
    <property type="entry name" value="Anticodon_2"/>
    <property type="match status" value="1"/>
</dbReference>
<comment type="similarity">
    <text evidence="2">Belongs to the class-I aminoacyl-tRNA synthetase family. Glutamate--tRNA ligase type 1 subfamily.</text>
</comment>
<dbReference type="HOGENOM" id="CLU_015768_6_3_1"/>
<evidence type="ECO:0000256" key="9">
    <source>
        <dbReference type="ARBA" id="ARBA00030865"/>
    </source>
</evidence>
<dbReference type="FunFam" id="3.40.50.620:FF:000045">
    <property type="entry name" value="Glutamate--tRNA ligase, mitochondrial"/>
    <property type="match status" value="1"/>
</dbReference>
<dbReference type="AlphaFoldDB" id="F7B2R9"/>
<evidence type="ECO:0000256" key="17">
    <source>
        <dbReference type="RuleBase" id="RU363037"/>
    </source>
</evidence>
<dbReference type="Ensembl" id="ENSCINT00000005341.3">
    <property type="protein sequence ID" value="ENSCINP00000005341.3"/>
    <property type="gene ID" value="ENSCING00000002621.3"/>
</dbReference>
<proteinExistence type="inferred from homology"/>
<dbReference type="PROSITE" id="PS00178">
    <property type="entry name" value="AA_TRNA_LIGASE_I"/>
    <property type="match status" value="1"/>
</dbReference>
<dbReference type="Proteomes" id="UP000008144">
    <property type="component" value="Chromosome 9"/>
</dbReference>
<dbReference type="CDD" id="cd00808">
    <property type="entry name" value="GluRS_core"/>
    <property type="match status" value="1"/>
</dbReference>
<evidence type="ECO:0000256" key="7">
    <source>
        <dbReference type="ARBA" id="ARBA00022917"/>
    </source>
</evidence>
<evidence type="ECO:0000256" key="8">
    <source>
        <dbReference type="ARBA" id="ARBA00023146"/>
    </source>
</evidence>
<reference evidence="20" key="2">
    <citation type="journal article" date="2008" name="Genome Biol.">
        <title>Improved genome assembly and evidence-based global gene model set for the chordate Ciona intestinalis: new insight into intron and operon populations.</title>
        <authorList>
            <person name="Satou Y."/>
            <person name="Mineta K."/>
            <person name="Ogasawara M."/>
            <person name="Sasakura Y."/>
            <person name="Shoguchi E."/>
            <person name="Ueno K."/>
            <person name="Yamada L."/>
            <person name="Matsumoto J."/>
            <person name="Wasserscheid J."/>
            <person name="Dewar K."/>
            <person name="Wiley G.B."/>
            <person name="Macmil S.L."/>
            <person name="Roe B.A."/>
            <person name="Zeller R.W."/>
            <person name="Hastings K.E."/>
            <person name="Lemaire P."/>
            <person name="Lindquist E."/>
            <person name="Endo T."/>
            <person name="Hotta K."/>
            <person name="Inaba K."/>
        </authorList>
    </citation>
    <scope>NUCLEOTIDE SEQUENCE [LARGE SCALE GENOMIC DNA]</scope>
    <source>
        <strain evidence="20">wild type</strain>
    </source>
</reference>
<evidence type="ECO:0000256" key="15">
    <source>
        <dbReference type="ARBA" id="ARBA00047479"/>
    </source>
</evidence>
<feature type="domain" description="Glutamyl/glutaminyl-tRNA synthetase class Ib catalytic" evidence="18">
    <location>
        <begin position="28"/>
        <end position="307"/>
    </location>
</feature>
<keyword evidence="6 17" id="KW-0067">ATP-binding</keyword>
<comment type="catalytic activity">
    <reaction evidence="15">
        <text>tRNA(Glx) + L-glutamate + ATP = L-glutamyl-tRNA(Glx) + AMP + diphosphate</text>
        <dbReference type="Rhea" id="RHEA:18397"/>
        <dbReference type="Rhea" id="RHEA-COMP:9713"/>
        <dbReference type="Rhea" id="RHEA-COMP:9716"/>
        <dbReference type="ChEBI" id="CHEBI:29985"/>
        <dbReference type="ChEBI" id="CHEBI:30616"/>
        <dbReference type="ChEBI" id="CHEBI:33019"/>
        <dbReference type="ChEBI" id="CHEBI:78442"/>
        <dbReference type="ChEBI" id="CHEBI:78520"/>
        <dbReference type="ChEBI" id="CHEBI:456215"/>
        <dbReference type="EC" id="6.1.1.24"/>
    </reaction>
    <physiologicalReaction direction="left-to-right" evidence="15">
        <dbReference type="Rhea" id="RHEA:18398"/>
    </physiologicalReaction>
</comment>
<reference evidence="21" key="1">
    <citation type="journal article" date="2002" name="Science">
        <title>The draft genome of Ciona intestinalis: insights into chordate and vertebrate origins.</title>
        <authorList>
            <person name="Dehal P."/>
            <person name="Satou Y."/>
            <person name="Campbell R.K."/>
            <person name="Chapman J."/>
            <person name="Degnan B."/>
            <person name="De Tomaso A."/>
            <person name="Davidson B."/>
            <person name="Di Gregorio A."/>
            <person name="Gelpke M."/>
            <person name="Goodstein D.M."/>
            <person name="Harafuji N."/>
            <person name="Hastings K.E."/>
            <person name="Ho I."/>
            <person name="Hotta K."/>
            <person name="Huang W."/>
            <person name="Kawashima T."/>
            <person name="Lemaire P."/>
            <person name="Martinez D."/>
            <person name="Meinertzhagen I.A."/>
            <person name="Necula S."/>
            <person name="Nonaka M."/>
            <person name="Putnam N."/>
            <person name="Rash S."/>
            <person name="Saiga H."/>
            <person name="Satake M."/>
            <person name="Terry A."/>
            <person name="Yamada L."/>
            <person name="Wang H.G."/>
            <person name="Awazu S."/>
            <person name="Azumi K."/>
            <person name="Boore J."/>
            <person name="Branno M."/>
            <person name="Chin-Bow S."/>
            <person name="DeSantis R."/>
            <person name="Doyle S."/>
            <person name="Francino P."/>
            <person name="Keys D.N."/>
            <person name="Haga S."/>
            <person name="Hayashi H."/>
            <person name="Hino K."/>
            <person name="Imai K.S."/>
            <person name="Inaba K."/>
            <person name="Kano S."/>
            <person name="Kobayashi K."/>
            <person name="Kobayashi M."/>
            <person name="Lee B.I."/>
            <person name="Makabe K.W."/>
            <person name="Manohar C."/>
            <person name="Matassi G."/>
            <person name="Medina M."/>
            <person name="Mochizuki Y."/>
            <person name="Mount S."/>
            <person name="Morishita T."/>
            <person name="Miura S."/>
            <person name="Nakayama A."/>
            <person name="Nishizaka S."/>
            <person name="Nomoto H."/>
            <person name="Ohta F."/>
            <person name="Oishi K."/>
            <person name="Rigoutsos I."/>
            <person name="Sano M."/>
            <person name="Sasaki A."/>
            <person name="Sasakura Y."/>
            <person name="Shoguchi E."/>
            <person name="Shin-i T."/>
            <person name="Spagnuolo A."/>
            <person name="Stainier D."/>
            <person name="Suzuki M.M."/>
            <person name="Tassy O."/>
            <person name="Takatori N."/>
            <person name="Tokuoka M."/>
            <person name="Yagi K."/>
            <person name="Yoshizaki F."/>
            <person name="Wada S."/>
            <person name="Zhang C."/>
            <person name="Hyatt P.D."/>
            <person name="Larimer F."/>
            <person name="Detter C."/>
            <person name="Doggett N."/>
            <person name="Glavina T."/>
            <person name="Hawkins T."/>
            <person name="Richardson P."/>
            <person name="Lucas S."/>
            <person name="Kohara Y."/>
            <person name="Levine M."/>
            <person name="Satoh N."/>
            <person name="Rokhsar D.S."/>
        </authorList>
    </citation>
    <scope>NUCLEOTIDE SEQUENCE [LARGE SCALE GENOMIC DNA]</scope>
</reference>
<evidence type="ECO:0000256" key="1">
    <source>
        <dbReference type="ARBA" id="ARBA00004173"/>
    </source>
</evidence>
<keyword evidence="7 17" id="KW-0648">Protein biosynthesis</keyword>
<dbReference type="OMA" id="LNFMAYY"/>
<dbReference type="GO" id="GO:0004818">
    <property type="term" value="F:glutamate-tRNA ligase activity"/>
    <property type="evidence" value="ECO:0000318"/>
    <property type="project" value="GO_Central"/>
</dbReference>
<evidence type="ECO:0000256" key="2">
    <source>
        <dbReference type="ARBA" id="ARBA00007894"/>
    </source>
</evidence>
<dbReference type="GO" id="GO:0050561">
    <property type="term" value="F:glutamate-tRNA(Gln) ligase activity"/>
    <property type="evidence" value="ECO:0007669"/>
    <property type="project" value="UniProtKB-EC"/>
</dbReference>
<reference evidence="20" key="3">
    <citation type="submission" date="2025-08" db="UniProtKB">
        <authorList>
            <consortium name="Ensembl"/>
        </authorList>
    </citation>
    <scope>IDENTIFICATION</scope>
</reference>
<evidence type="ECO:0000256" key="6">
    <source>
        <dbReference type="ARBA" id="ARBA00022840"/>
    </source>
</evidence>
<evidence type="ECO:0000313" key="21">
    <source>
        <dbReference type="Proteomes" id="UP000008144"/>
    </source>
</evidence>
<dbReference type="Gene3D" id="3.40.50.620">
    <property type="entry name" value="HUPs"/>
    <property type="match status" value="1"/>
</dbReference>
<evidence type="ECO:0000256" key="4">
    <source>
        <dbReference type="ARBA" id="ARBA00022598"/>
    </source>
</evidence>
<dbReference type="GO" id="GO:0005739">
    <property type="term" value="C:mitochondrion"/>
    <property type="evidence" value="ECO:0000318"/>
    <property type="project" value="GO_Central"/>
</dbReference>
<dbReference type="PANTHER" id="PTHR43311">
    <property type="entry name" value="GLUTAMATE--TRNA LIGASE"/>
    <property type="match status" value="1"/>
</dbReference>
<dbReference type="InterPro" id="IPR020058">
    <property type="entry name" value="Glu/Gln-tRNA-synth_Ib_cat-dom"/>
</dbReference>
<evidence type="ECO:0000256" key="12">
    <source>
        <dbReference type="ARBA" id="ARBA00044251"/>
    </source>
</evidence>
<comment type="subcellular location">
    <subcellularLocation>
        <location evidence="1">Mitochondrion</location>
    </subcellularLocation>
</comment>
<keyword evidence="4 17" id="KW-0436">Ligase</keyword>
<comment type="catalytic activity">
    <reaction evidence="14">
        <text>tRNA(Glu) + L-glutamate + ATP = L-glutamyl-tRNA(Glu) + AMP + diphosphate</text>
        <dbReference type="Rhea" id="RHEA:23540"/>
        <dbReference type="Rhea" id="RHEA-COMP:9663"/>
        <dbReference type="Rhea" id="RHEA-COMP:9680"/>
        <dbReference type="ChEBI" id="CHEBI:29985"/>
        <dbReference type="ChEBI" id="CHEBI:30616"/>
        <dbReference type="ChEBI" id="CHEBI:33019"/>
        <dbReference type="ChEBI" id="CHEBI:78442"/>
        <dbReference type="ChEBI" id="CHEBI:78520"/>
        <dbReference type="ChEBI" id="CHEBI:456215"/>
        <dbReference type="EC" id="6.1.1.17"/>
    </reaction>
    <physiologicalReaction direction="left-to-right" evidence="14">
        <dbReference type="Rhea" id="RHEA:23541"/>
    </physiologicalReaction>
</comment>
<dbReference type="Gene3D" id="1.10.10.350">
    <property type="match status" value="1"/>
</dbReference>
<protein>
    <recommendedName>
        <fullName evidence="11">Nondiscriminating glutamyl-tRNA synthetase EARS2, mitochondrial</fullName>
        <ecNumber evidence="3">6.1.1.17</ecNumber>
        <ecNumber evidence="10">6.1.1.24</ecNumber>
    </recommendedName>
    <alternativeName>
        <fullName evidence="13">Glutamate--tRNA(Gln) ligase EARS2, mitochondrial</fullName>
    </alternativeName>
    <alternativeName>
        <fullName evidence="9">Glutamyl-tRNA synthetase</fullName>
    </alternativeName>
    <alternativeName>
        <fullName evidence="12">Mitochondrial glutamyl-tRNA synthetase</fullName>
    </alternativeName>
</protein>
<dbReference type="GO" id="GO:0008270">
    <property type="term" value="F:zinc ion binding"/>
    <property type="evidence" value="ECO:0007669"/>
    <property type="project" value="InterPro"/>
</dbReference>
<evidence type="ECO:0000313" key="20">
    <source>
        <dbReference type="Ensembl" id="ENSCINP00000005341.3"/>
    </source>
</evidence>
<dbReference type="FunCoup" id="F7B2R9">
    <property type="interactions" value="81"/>
</dbReference>
<name>F7B2R9_CIOIN</name>
<dbReference type="PANTHER" id="PTHR43311:SF2">
    <property type="entry name" value="GLUTAMATE--TRNA LIGASE, MITOCHONDRIAL-RELATED"/>
    <property type="match status" value="1"/>
</dbReference>
<evidence type="ECO:0000256" key="10">
    <source>
        <dbReference type="ARBA" id="ARBA00044054"/>
    </source>
</evidence>
<dbReference type="InterPro" id="IPR049940">
    <property type="entry name" value="GluQ/Sye"/>
</dbReference>
<dbReference type="InParanoid" id="F7B2R9"/>
<dbReference type="EMBL" id="EAAA01002955">
    <property type="status" value="NOT_ANNOTATED_CDS"/>
    <property type="molecule type" value="Genomic_DNA"/>
</dbReference>
<dbReference type="InterPro" id="IPR033910">
    <property type="entry name" value="GluRS_core"/>
</dbReference>
<dbReference type="InterPro" id="IPR001412">
    <property type="entry name" value="aa-tRNA-synth_I_CS"/>
</dbReference>
<dbReference type="Pfam" id="PF00749">
    <property type="entry name" value="tRNA-synt_1c"/>
    <property type="match status" value="1"/>
</dbReference>
<dbReference type="InterPro" id="IPR008925">
    <property type="entry name" value="aa_tRNA-synth_I_cd-bd_sf"/>
</dbReference>
<dbReference type="EC" id="6.1.1.17" evidence="3"/>